<protein>
    <submittedName>
        <fullName evidence="1">Uncharacterized protein</fullName>
    </submittedName>
</protein>
<evidence type="ECO:0000313" key="2">
    <source>
        <dbReference type="Proteomes" id="UP001153714"/>
    </source>
</evidence>
<keyword evidence="2" id="KW-1185">Reference proteome</keyword>
<dbReference type="EMBL" id="OU893351">
    <property type="protein sequence ID" value="CAG9789776.1"/>
    <property type="molecule type" value="Genomic_DNA"/>
</dbReference>
<dbReference type="Proteomes" id="UP001153714">
    <property type="component" value="Chromosome 20"/>
</dbReference>
<proteinExistence type="predicted"/>
<evidence type="ECO:0000313" key="1">
    <source>
        <dbReference type="EMBL" id="CAG9789776.1"/>
    </source>
</evidence>
<sequence length="1087" mass="123086">MQAAVTLMISESCQLTDASYNIEQYLPLWTDLLDSRDGKDTIVLENRHLVFEDFMEYLFTVLDSVLAEDCEVLPDKLSPLLTLSHHVLSLYPVEDATRAPCRRLVHVLSRVQCQVNAPLLCAVTAASRHAHCSLLPCCQTDTSLIFNIDRNKYNFDDVNNALSRVLSWFTVNNLQLNAKKTKCIKFTLPNVKVEPTEIKLNNEHLELKLRVDKCSDEATLCECCFMLIQEEAGVDVLNVLEAIAILFTRGDVDPKILIQALRRLETIMTEPEELYSDKLNYIIHQIDKLRTLKNKSDKYARILHKDVIVFLGKYGNTSYVVEKSEENNVIAKLKDKLLLNIPNTEEGTVLKVNLQSILQLAIVHEEPDALHKLLAIICSSSPQMMEDAEVQLSLVCVTRALCVSHAHAHTRAAAAPARLLHSAVLLARNAHCTCALLAAIGSEKSPGARKMLSDALEGSLLLDPGSELTEQLIQTVADEAIGMMASGNDLSNDTLFDPPPTPPPTGVEGERFFAKNKHGSSVCHSKGHEHAFKELFREKQLFPPPPRVVATTRSGGLNVTESLLAALKDNHSLQRNILPNLLTHILETADFDAKITFQNASKIFIDNIDIYDEKTVKDTLKTLAENVVKTVNFSNAIDVKLLKCKVEETCCMLIDLKSYNYDLTDVCVNELDVNFAKVLYLMAEYKIEWNVDVLNEILARIVVLSMDDRTVHGDFAVEAALRYLAEYCDVLHETNHEMTTNAFGNIISNIQPQHIIDLRKQLNNCLIIHKKHIKHGILQEFFEKWCIKYQINISVEMKDFTEDDVDNEVMCTVSALKIYVKISNGTLYDENILNICRNILDLYVDKEEKVLDSYKEYLTDLLYISLKFQTIENIKKFVLIAYGKANVAFFRYFMEIFMEYFLVKPFILLDEEMNSIAVILKYILKETLKRKCDENHYNCVLELIEETWHIFDSISTFEDKYYLLSLVTRLPVQLRATSTPIQWAISECTARDKIEDKIKLVGVLPGGGECMAAYRSLASRLPARLAELRGTRGAAMRALLDALARARSAALLQLLQLLADWAHCEHTTVLLVRATPLPHLSRSWQFY</sequence>
<organism evidence="1 2">
    <name type="scientific">Diatraea saccharalis</name>
    <name type="common">sugarcane borer</name>
    <dbReference type="NCBI Taxonomy" id="40085"/>
    <lineage>
        <taxon>Eukaryota</taxon>
        <taxon>Metazoa</taxon>
        <taxon>Ecdysozoa</taxon>
        <taxon>Arthropoda</taxon>
        <taxon>Hexapoda</taxon>
        <taxon>Insecta</taxon>
        <taxon>Pterygota</taxon>
        <taxon>Neoptera</taxon>
        <taxon>Endopterygota</taxon>
        <taxon>Lepidoptera</taxon>
        <taxon>Glossata</taxon>
        <taxon>Ditrysia</taxon>
        <taxon>Pyraloidea</taxon>
        <taxon>Crambidae</taxon>
        <taxon>Crambinae</taxon>
        <taxon>Diatraea</taxon>
    </lineage>
</organism>
<name>A0A9N9R594_9NEOP</name>
<reference evidence="1" key="1">
    <citation type="submission" date="2021-12" db="EMBL/GenBank/DDBJ databases">
        <authorList>
            <person name="King R."/>
        </authorList>
    </citation>
    <scope>NUCLEOTIDE SEQUENCE</scope>
</reference>
<accession>A0A9N9R594</accession>
<reference evidence="1" key="2">
    <citation type="submission" date="2022-10" db="EMBL/GenBank/DDBJ databases">
        <authorList>
            <consortium name="ENA_rothamsted_submissions"/>
            <consortium name="culmorum"/>
            <person name="King R."/>
        </authorList>
    </citation>
    <scope>NUCLEOTIDE SEQUENCE</scope>
</reference>
<dbReference type="OrthoDB" id="431717at2759"/>
<dbReference type="AlphaFoldDB" id="A0A9N9R594"/>
<gene>
    <name evidence="1" type="ORF">DIATSA_LOCUS7482</name>
</gene>